<dbReference type="OrthoDB" id="537362at2759"/>
<dbReference type="Proteomes" id="UP000075714">
    <property type="component" value="Unassembled WGS sequence"/>
</dbReference>
<name>A0A150GLI1_GONPE</name>
<feature type="coiled-coil region" evidence="1">
    <location>
        <begin position="5"/>
        <end position="32"/>
    </location>
</feature>
<reference evidence="3" key="1">
    <citation type="journal article" date="2016" name="Nat. Commun.">
        <title>The Gonium pectorale genome demonstrates co-option of cell cycle regulation during the evolution of multicellularity.</title>
        <authorList>
            <person name="Hanschen E.R."/>
            <person name="Marriage T.N."/>
            <person name="Ferris P.J."/>
            <person name="Hamaji T."/>
            <person name="Toyoda A."/>
            <person name="Fujiyama A."/>
            <person name="Neme R."/>
            <person name="Noguchi H."/>
            <person name="Minakuchi Y."/>
            <person name="Suzuki M."/>
            <person name="Kawai-Toyooka H."/>
            <person name="Smith D.R."/>
            <person name="Sparks H."/>
            <person name="Anderson J."/>
            <person name="Bakaric R."/>
            <person name="Luria V."/>
            <person name="Karger A."/>
            <person name="Kirschner M.W."/>
            <person name="Durand P.M."/>
            <person name="Michod R.E."/>
            <person name="Nozaki H."/>
            <person name="Olson B.J."/>
        </authorList>
    </citation>
    <scope>NUCLEOTIDE SEQUENCE [LARGE SCALE GENOMIC DNA]</scope>
    <source>
        <strain evidence="3">NIES-2863</strain>
    </source>
</reference>
<proteinExistence type="predicted"/>
<comment type="caution">
    <text evidence="2">The sequence shown here is derived from an EMBL/GenBank/DDBJ whole genome shotgun (WGS) entry which is preliminary data.</text>
</comment>
<evidence type="ECO:0000313" key="3">
    <source>
        <dbReference type="Proteomes" id="UP000075714"/>
    </source>
</evidence>
<organism evidence="2 3">
    <name type="scientific">Gonium pectorale</name>
    <name type="common">Green alga</name>
    <dbReference type="NCBI Taxonomy" id="33097"/>
    <lineage>
        <taxon>Eukaryota</taxon>
        <taxon>Viridiplantae</taxon>
        <taxon>Chlorophyta</taxon>
        <taxon>core chlorophytes</taxon>
        <taxon>Chlorophyceae</taxon>
        <taxon>CS clade</taxon>
        <taxon>Chlamydomonadales</taxon>
        <taxon>Volvocaceae</taxon>
        <taxon>Gonium</taxon>
    </lineage>
</organism>
<protein>
    <submittedName>
        <fullName evidence="2">Uncharacterized protein</fullName>
    </submittedName>
</protein>
<keyword evidence="1" id="KW-0175">Coiled coil</keyword>
<evidence type="ECO:0000313" key="2">
    <source>
        <dbReference type="EMBL" id="KXZ50595.1"/>
    </source>
</evidence>
<keyword evidence="3" id="KW-1185">Reference proteome</keyword>
<evidence type="ECO:0000256" key="1">
    <source>
        <dbReference type="SAM" id="Coils"/>
    </source>
</evidence>
<accession>A0A150GLI1</accession>
<gene>
    <name evidence="2" type="ORF">GPECTOR_16g770</name>
</gene>
<sequence length="307" mass="34491">MAEARQLAEQRLADVQRRRAKIEAEHADSDEKKLLLWAQLVELEKQETILMVTAVREAVTQVLDKRLPTNETQPFSKVSKSAAYQVLGQLGLLTVVGELTDEELEVPEGTPFCSEYNRRAEDGRAETPALLRHHKQQLELLGVKMGLNGFAVYDVHDHTFASLVIQVDDTEYEGIFDGCVAPYGLTDASAIIQCRIIYEYKKQAGALEEFEGQIIMKLLAASAYAPSPVLLDVTDGVTHNLCTLRGRELIMWTGLAPTTAYYMQARHLQSLPNLTKRALTLEEIPEPQQGWLRRLHEKLQPPCALQE</sequence>
<dbReference type="EMBL" id="LSYV01000017">
    <property type="protein sequence ID" value="KXZ50595.1"/>
    <property type="molecule type" value="Genomic_DNA"/>
</dbReference>
<dbReference type="AlphaFoldDB" id="A0A150GLI1"/>